<keyword evidence="8" id="KW-1185">Reference proteome</keyword>
<accession>A0AA39WIN7</accession>
<dbReference type="Gene3D" id="3.50.50.60">
    <property type="entry name" value="FAD/NAD(P)-binding domain"/>
    <property type="match status" value="1"/>
</dbReference>
<dbReference type="GO" id="GO:0004497">
    <property type="term" value="F:monooxygenase activity"/>
    <property type="evidence" value="ECO:0007669"/>
    <property type="project" value="InterPro"/>
</dbReference>
<keyword evidence="4" id="KW-0274">FAD</keyword>
<evidence type="ECO:0000313" key="8">
    <source>
        <dbReference type="Proteomes" id="UP001174934"/>
    </source>
</evidence>
<keyword evidence="5" id="KW-0560">Oxidoreductase</keyword>
<reference evidence="7" key="1">
    <citation type="submission" date="2023-06" db="EMBL/GenBank/DDBJ databases">
        <title>Genome-scale phylogeny and comparative genomics of the fungal order Sordariales.</title>
        <authorList>
            <consortium name="Lawrence Berkeley National Laboratory"/>
            <person name="Hensen N."/>
            <person name="Bonometti L."/>
            <person name="Westerberg I."/>
            <person name="Brannstrom I.O."/>
            <person name="Guillou S."/>
            <person name="Cros-Aarteil S."/>
            <person name="Calhoun S."/>
            <person name="Haridas S."/>
            <person name="Kuo A."/>
            <person name="Mondo S."/>
            <person name="Pangilinan J."/>
            <person name="Riley R."/>
            <person name="LaButti K."/>
            <person name="Andreopoulos B."/>
            <person name="Lipzen A."/>
            <person name="Chen C."/>
            <person name="Yanf M."/>
            <person name="Daum C."/>
            <person name="Ng V."/>
            <person name="Clum A."/>
            <person name="Steindorff A."/>
            <person name="Ohm R."/>
            <person name="Martin F."/>
            <person name="Silar P."/>
            <person name="Natvig D."/>
            <person name="Lalanne C."/>
            <person name="Gautier V."/>
            <person name="Ament-velasquez S.L."/>
            <person name="Kruys A."/>
            <person name="Hutchinson M.I."/>
            <person name="Powell A.J."/>
            <person name="Barry K."/>
            <person name="Miller A.N."/>
            <person name="Grigoriev I.V."/>
            <person name="Debuchy R."/>
            <person name="Gladieux P."/>
            <person name="Thoren M.H."/>
            <person name="Johannesson H."/>
        </authorList>
    </citation>
    <scope>NUCLEOTIDE SEQUENCE</scope>
    <source>
        <strain evidence="7">SMH3391-2</strain>
    </source>
</reference>
<evidence type="ECO:0000256" key="1">
    <source>
        <dbReference type="ARBA" id="ARBA00001974"/>
    </source>
</evidence>
<proteinExistence type="inferred from homology"/>
<gene>
    <name evidence="7" type="ORF">B0T17DRAFT_369168</name>
</gene>
<comment type="caution">
    <text evidence="7">The sequence shown here is derived from an EMBL/GenBank/DDBJ whole genome shotgun (WGS) entry which is preliminary data.</text>
</comment>
<evidence type="ECO:0000313" key="7">
    <source>
        <dbReference type="EMBL" id="KAK0616128.1"/>
    </source>
</evidence>
<dbReference type="Proteomes" id="UP001174934">
    <property type="component" value="Unassembled WGS sequence"/>
</dbReference>
<dbReference type="PANTHER" id="PTHR47356">
    <property type="entry name" value="FAD-DEPENDENT MONOOXYGENASE ASQG-RELATED"/>
    <property type="match status" value="1"/>
</dbReference>
<feature type="domain" description="FAD-binding" evidence="6">
    <location>
        <begin position="97"/>
        <end position="166"/>
    </location>
</feature>
<dbReference type="EMBL" id="JAULSR010000006">
    <property type="protein sequence ID" value="KAK0616128.1"/>
    <property type="molecule type" value="Genomic_DNA"/>
</dbReference>
<dbReference type="AlphaFoldDB" id="A0AA39WIN7"/>
<comment type="cofactor">
    <cofactor evidence="1">
        <name>FAD</name>
        <dbReference type="ChEBI" id="CHEBI:57692"/>
    </cofactor>
</comment>
<dbReference type="GO" id="GO:0071949">
    <property type="term" value="F:FAD binding"/>
    <property type="evidence" value="ECO:0007669"/>
    <property type="project" value="InterPro"/>
</dbReference>
<organism evidence="7 8">
    <name type="scientific">Bombardia bombarda</name>
    <dbReference type="NCBI Taxonomy" id="252184"/>
    <lineage>
        <taxon>Eukaryota</taxon>
        <taxon>Fungi</taxon>
        <taxon>Dikarya</taxon>
        <taxon>Ascomycota</taxon>
        <taxon>Pezizomycotina</taxon>
        <taxon>Sordariomycetes</taxon>
        <taxon>Sordariomycetidae</taxon>
        <taxon>Sordariales</taxon>
        <taxon>Lasiosphaeriaceae</taxon>
        <taxon>Bombardia</taxon>
    </lineage>
</organism>
<dbReference type="Pfam" id="PF01494">
    <property type="entry name" value="FAD_binding_3"/>
    <property type="match status" value="1"/>
</dbReference>
<name>A0AA39WIN7_9PEZI</name>
<dbReference type="InterPro" id="IPR050562">
    <property type="entry name" value="FAD_mOase_fung"/>
</dbReference>
<evidence type="ECO:0000256" key="3">
    <source>
        <dbReference type="ARBA" id="ARBA00022630"/>
    </source>
</evidence>
<dbReference type="PANTHER" id="PTHR47356:SF2">
    <property type="entry name" value="FAD-BINDING DOMAIN-CONTAINING PROTEIN-RELATED"/>
    <property type="match status" value="1"/>
</dbReference>
<protein>
    <recommendedName>
        <fullName evidence="6">FAD-binding domain-containing protein</fullName>
    </recommendedName>
</protein>
<evidence type="ECO:0000256" key="4">
    <source>
        <dbReference type="ARBA" id="ARBA00022827"/>
    </source>
</evidence>
<dbReference type="InterPro" id="IPR002938">
    <property type="entry name" value="FAD-bd"/>
</dbReference>
<sequence length="178" mass="19979">MRKLALGTSPSVVVGDEKPFASWYRCMFGVVTSPLAGVQEGDSWHMHHYGLSTQIFTCKESTLFFIYKKLEKPTRNGRRYSQEEEERFALEVGDSHVTPLLKIRDVIDRRQWSVLTDLDEGIVEHFHGAGRIALVGDAIIKQAPNLDQGWNSGVQDVVVLTIKLRELVVRKLEGGGIG</sequence>
<keyword evidence="3" id="KW-0285">Flavoprotein</keyword>
<evidence type="ECO:0000256" key="5">
    <source>
        <dbReference type="ARBA" id="ARBA00023002"/>
    </source>
</evidence>
<evidence type="ECO:0000256" key="2">
    <source>
        <dbReference type="ARBA" id="ARBA00007992"/>
    </source>
</evidence>
<dbReference type="InterPro" id="IPR036188">
    <property type="entry name" value="FAD/NAD-bd_sf"/>
</dbReference>
<dbReference type="SUPFAM" id="SSF51905">
    <property type="entry name" value="FAD/NAD(P)-binding domain"/>
    <property type="match status" value="1"/>
</dbReference>
<comment type="similarity">
    <text evidence="2">Belongs to the paxM FAD-dependent monooxygenase family.</text>
</comment>
<evidence type="ECO:0000259" key="6">
    <source>
        <dbReference type="Pfam" id="PF01494"/>
    </source>
</evidence>